<proteinExistence type="predicted"/>
<evidence type="ECO:0000313" key="4">
    <source>
        <dbReference type="Proteomes" id="UP001139168"/>
    </source>
</evidence>
<feature type="region of interest" description="Disordered" evidence="1">
    <location>
        <begin position="1"/>
        <end position="20"/>
    </location>
</feature>
<gene>
    <name evidence="3" type="ORF">LJ752_05975</name>
</gene>
<comment type="caution">
    <text evidence="3">The sequence shown here is derived from an EMBL/GenBank/DDBJ whole genome shotgun (WGS) entry which is preliminary data.</text>
</comment>
<dbReference type="CDD" id="cd04301">
    <property type="entry name" value="NAT_SF"/>
    <property type="match status" value="1"/>
</dbReference>
<organism evidence="3 4">
    <name type="scientific">Arthrobacter gengyunqii</name>
    <dbReference type="NCBI Taxonomy" id="2886940"/>
    <lineage>
        <taxon>Bacteria</taxon>
        <taxon>Bacillati</taxon>
        <taxon>Actinomycetota</taxon>
        <taxon>Actinomycetes</taxon>
        <taxon>Micrococcales</taxon>
        <taxon>Micrococcaceae</taxon>
        <taxon>Arthrobacter</taxon>
    </lineage>
</organism>
<dbReference type="SUPFAM" id="SSF55729">
    <property type="entry name" value="Acyl-CoA N-acyltransferases (Nat)"/>
    <property type="match status" value="1"/>
</dbReference>
<dbReference type="EMBL" id="JAJFZQ010000004">
    <property type="protein sequence ID" value="MCC3265589.1"/>
    <property type="molecule type" value="Genomic_DNA"/>
</dbReference>
<dbReference type="RefSeq" id="WP_227890420.1">
    <property type="nucleotide sequence ID" value="NZ_JAJFZQ010000004.1"/>
</dbReference>
<keyword evidence="4" id="KW-1185">Reference proteome</keyword>
<dbReference type="Proteomes" id="UP001139168">
    <property type="component" value="Unassembled WGS sequence"/>
</dbReference>
<feature type="domain" description="N-acetyltransferase" evidence="2">
    <location>
        <begin position="1"/>
        <end position="101"/>
    </location>
</feature>
<evidence type="ECO:0000256" key="1">
    <source>
        <dbReference type="SAM" id="MobiDB-lite"/>
    </source>
</evidence>
<dbReference type="Gene3D" id="3.40.630.30">
    <property type="match status" value="1"/>
</dbReference>
<evidence type="ECO:0000259" key="2">
    <source>
        <dbReference type="PROSITE" id="PS51186"/>
    </source>
</evidence>
<protein>
    <submittedName>
        <fullName evidence="3">GNAT family N-acetyltransferase</fullName>
    </submittedName>
</protein>
<dbReference type="PROSITE" id="PS51186">
    <property type="entry name" value="GNAT"/>
    <property type="match status" value="1"/>
</dbReference>
<feature type="region of interest" description="Disordered" evidence="1">
    <location>
        <begin position="72"/>
        <end position="101"/>
    </location>
</feature>
<reference evidence="3" key="1">
    <citation type="submission" date="2021-10" db="EMBL/GenBank/DDBJ databases">
        <title>Novel species in genus Arthrobacter.</title>
        <authorList>
            <person name="Liu Y."/>
        </authorList>
    </citation>
    <scope>NUCLEOTIDE SEQUENCE</scope>
    <source>
        <strain evidence="3">Zg-Y786</strain>
    </source>
</reference>
<dbReference type="Pfam" id="PF00583">
    <property type="entry name" value="Acetyltransf_1"/>
    <property type="match status" value="1"/>
</dbReference>
<accession>A0ABS8GG17</accession>
<sequence>MPDPSAEGNAQGSTHRAGATRLLVEAVRVDAGLRGNGLGSAMMAWAVEEGRRHGASMVQLTSDKARGAAHRFYERQGSRRRTSASSFSSNGFPTPVSPDLH</sequence>
<dbReference type="InterPro" id="IPR016181">
    <property type="entry name" value="Acyl_CoA_acyltransferase"/>
</dbReference>
<evidence type="ECO:0000313" key="3">
    <source>
        <dbReference type="EMBL" id="MCC3265589.1"/>
    </source>
</evidence>
<dbReference type="InterPro" id="IPR000182">
    <property type="entry name" value="GNAT_dom"/>
</dbReference>
<name>A0ABS8GG17_9MICC</name>